<keyword evidence="2" id="KW-1133">Transmembrane helix</keyword>
<name>A0A5B7E1B4_PORTR</name>
<comment type="caution">
    <text evidence="3">The sequence shown here is derived from an EMBL/GenBank/DDBJ whole genome shotgun (WGS) entry which is preliminary data.</text>
</comment>
<proteinExistence type="predicted"/>
<sequence>MQEFGKESPESERLPSPNRGPRRRTLDSWRASWYGRNATWAWQKTREKPAAVLGSAHTRPSAPVSRAGGAVANQCCGVATSWENSNVWRRLSAMRGGGGRGGLLVVLLVVVVMVEVLLLLDRCSEVVACMASYRVRWKPYRSVAVSNTPQEDIITGGGRGYCCVMSAVAWDCVGADDSPARVPHIPYIHTLGDCRQAGWPAGWAAGEQAI</sequence>
<keyword evidence="2" id="KW-0812">Transmembrane</keyword>
<feature type="compositionally biased region" description="Basic and acidic residues" evidence="1">
    <location>
        <begin position="1"/>
        <end position="13"/>
    </location>
</feature>
<protein>
    <submittedName>
        <fullName evidence="3">Uncharacterized protein</fullName>
    </submittedName>
</protein>
<evidence type="ECO:0000313" key="4">
    <source>
        <dbReference type="Proteomes" id="UP000324222"/>
    </source>
</evidence>
<evidence type="ECO:0000313" key="3">
    <source>
        <dbReference type="EMBL" id="MPC27003.1"/>
    </source>
</evidence>
<keyword evidence="2" id="KW-0472">Membrane</keyword>
<organism evidence="3 4">
    <name type="scientific">Portunus trituberculatus</name>
    <name type="common">Swimming crab</name>
    <name type="synonym">Neptunus trituberculatus</name>
    <dbReference type="NCBI Taxonomy" id="210409"/>
    <lineage>
        <taxon>Eukaryota</taxon>
        <taxon>Metazoa</taxon>
        <taxon>Ecdysozoa</taxon>
        <taxon>Arthropoda</taxon>
        <taxon>Crustacea</taxon>
        <taxon>Multicrustacea</taxon>
        <taxon>Malacostraca</taxon>
        <taxon>Eumalacostraca</taxon>
        <taxon>Eucarida</taxon>
        <taxon>Decapoda</taxon>
        <taxon>Pleocyemata</taxon>
        <taxon>Brachyura</taxon>
        <taxon>Eubrachyura</taxon>
        <taxon>Portunoidea</taxon>
        <taxon>Portunidae</taxon>
        <taxon>Portuninae</taxon>
        <taxon>Portunus</taxon>
    </lineage>
</organism>
<keyword evidence="4" id="KW-1185">Reference proteome</keyword>
<feature type="transmembrane region" description="Helical" evidence="2">
    <location>
        <begin position="101"/>
        <end position="120"/>
    </location>
</feature>
<accession>A0A5B7E1B4</accession>
<dbReference type="Proteomes" id="UP000324222">
    <property type="component" value="Unassembled WGS sequence"/>
</dbReference>
<reference evidence="3 4" key="1">
    <citation type="submission" date="2019-05" db="EMBL/GenBank/DDBJ databases">
        <title>Another draft genome of Portunus trituberculatus and its Hox gene families provides insights of decapod evolution.</title>
        <authorList>
            <person name="Jeong J.-H."/>
            <person name="Song I."/>
            <person name="Kim S."/>
            <person name="Choi T."/>
            <person name="Kim D."/>
            <person name="Ryu S."/>
            <person name="Kim W."/>
        </authorList>
    </citation>
    <scope>NUCLEOTIDE SEQUENCE [LARGE SCALE GENOMIC DNA]</scope>
    <source>
        <tissue evidence="3">Muscle</tissue>
    </source>
</reference>
<evidence type="ECO:0000256" key="1">
    <source>
        <dbReference type="SAM" id="MobiDB-lite"/>
    </source>
</evidence>
<feature type="region of interest" description="Disordered" evidence="1">
    <location>
        <begin position="1"/>
        <end position="24"/>
    </location>
</feature>
<evidence type="ECO:0000256" key="2">
    <source>
        <dbReference type="SAM" id="Phobius"/>
    </source>
</evidence>
<dbReference type="AlphaFoldDB" id="A0A5B7E1B4"/>
<gene>
    <name evidence="3" type="ORF">E2C01_020155</name>
</gene>
<dbReference type="EMBL" id="VSRR010001680">
    <property type="protein sequence ID" value="MPC27003.1"/>
    <property type="molecule type" value="Genomic_DNA"/>
</dbReference>